<dbReference type="PANTHER" id="PTHR26374">
    <property type="entry name" value="ZINC FINGER PROTEIN ZAT5"/>
    <property type="match status" value="1"/>
</dbReference>
<evidence type="ECO:0000256" key="5">
    <source>
        <dbReference type="ARBA" id="ARBA00022833"/>
    </source>
</evidence>
<dbReference type="InterPro" id="IPR013087">
    <property type="entry name" value="Znf_C2H2_type"/>
</dbReference>
<sequence length="171" mass="18445">METEKAANLLLSLSSTHTRAIDEAIRRRKKATRGAADGAFVCKTCSREFDSFQALGGHSTSHNRARSLDPAATRKKTTTTTTTTTQKHECSICGLGFSMGQALGGHMRRHRAAMEDSAAATVGARRGEEGFDLNQLPPLEDEEENAPEICGGGNGRGSERRLLELGINKEE</sequence>
<evidence type="ECO:0000256" key="3">
    <source>
        <dbReference type="ARBA" id="ARBA00022737"/>
    </source>
</evidence>
<dbReference type="Pfam" id="PF13912">
    <property type="entry name" value="zf-C2H2_6"/>
    <property type="match status" value="2"/>
</dbReference>
<dbReference type="STRING" id="4615.A0A199UMI8"/>
<dbReference type="Gene3D" id="3.30.160.60">
    <property type="entry name" value="Classic Zinc Finger"/>
    <property type="match status" value="1"/>
</dbReference>
<dbReference type="SMART" id="SM00355">
    <property type="entry name" value="ZnF_C2H2"/>
    <property type="match status" value="2"/>
</dbReference>
<keyword evidence="8" id="KW-0539">Nucleus</keyword>
<protein>
    <submittedName>
        <fullName evidence="12">Zinc finger protein ZAT8</fullName>
    </submittedName>
</protein>
<keyword evidence="5" id="KW-0862">Zinc</keyword>
<dbReference type="PANTHER" id="PTHR26374:SF418">
    <property type="entry name" value="OS05G0460900 PROTEIN"/>
    <property type="match status" value="1"/>
</dbReference>
<dbReference type="EMBL" id="LSRQ01006576">
    <property type="protein sequence ID" value="OAY65963.1"/>
    <property type="molecule type" value="Genomic_DNA"/>
</dbReference>
<dbReference type="InterPro" id="IPR036236">
    <property type="entry name" value="Znf_C2H2_sf"/>
</dbReference>
<keyword evidence="7" id="KW-0804">Transcription</keyword>
<reference evidence="12 13" key="1">
    <citation type="journal article" date="2016" name="DNA Res.">
        <title>The draft genome of MD-2 pineapple using hybrid error correction of long reads.</title>
        <authorList>
            <person name="Redwan R.M."/>
            <person name="Saidin A."/>
            <person name="Kumar S.V."/>
        </authorList>
    </citation>
    <scope>NUCLEOTIDE SEQUENCE [LARGE SCALE GENOMIC DNA]</scope>
    <source>
        <strain evidence="13">cv. MD2</strain>
        <tissue evidence="12">Leaf</tissue>
    </source>
</reference>
<feature type="domain" description="C2H2-type" evidence="11">
    <location>
        <begin position="40"/>
        <end position="67"/>
    </location>
</feature>
<keyword evidence="2" id="KW-0479">Metal-binding</keyword>
<gene>
    <name evidence="12" type="ORF">ACMD2_12389</name>
</gene>
<dbReference type="GO" id="GO:0005634">
    <property type="term" value="C:nucleus"/>
    <property type="evidence" value="ECO:0007669"/>
    <property type="project" value="UniProtKB-SubCell"/>
</dbReference>
<accession>A0A199UMI8</accession>
<evidence type="ECO:0000313" key="12">
    <source>
        <dbReference type="EMBL" id="OAY65963.1"/>
    </source>
</evidence>
<evidence type="ECO:0000256" key="2">
    <source>
        <dbReference type="ARBA" id="ARBA00022723"/>
    </source>
</evidence>
<dbReference type="AlphaFoldDB" id="A0A199UMI8"/>
<dbReference type="Proteomes" id="UP000092600">
    <property type="component" value="Unassembled WGS sequence"/>
</dbReference>
<name>A0A199UMI8_ANACO</name>
<evidence type="ECO:0000256" key="6">
    <source>
        <dbReference type="ARBA" id="ARBA00023015"/>
    </source>
</evidence>
<evidence type="ECO:0000313" key="13">
    <source>
        <dbReference type="Proteomes" id="UP000092600"/>
    </source>
</evidence>
<dbReference type="PROSITE" id="PS00028">
    <property type="entry name" value="ZINC_FINGER_C2H2_1"/>
    <property type="match status" value="2"/>
</dbReference>
<comment type="subcellular location">
    <subcellularLocation>
        <location evidence="1">Nucleus</location>
    </subcellularLocation>
</comment>
<feature type="domain" description="C2H2-type" evidence="11">
    <location>
        <begin position="88"/>
        <end position="115"/>
    </location>
</feature>
<keyword evidence="6" id="KW-0805">Transcription regulation</keyword>
<evidence type="ECO:0000256" key="10">
    <source>
        <dbReference type="SAM" id="MobiDB-lite"/>
    </source>
</evidence>
<comment type="caution">
    <text evidence="12">The sequence shown here is derived from an EMBL/GenBank/DDBJ whole genome shotgun (WGS) entry which is preliminary data.</text>
</comment>
<dbReference type="SUPFAM" id="SSF57667">
    <property type="entry name" value="beta-beta-alpha zinc fingers"/>
    <property type="match status" value="1"/>
</dbReference>
<evidence type="ECO:0000256" key="4">
    <source>
        <dbReference type="ARBA" id="ARBA00022771"/>
    </source>
</evidence>
<organism evidence="12 13">
    <name type="scientific">Ananas comosus</name>
    <name type="common">Pineapple</name>
    <name type="synonym">Ananas ananas</name>
    <dbReference type="NCBI Taxonomy" id="4615"/>
    <lineage>
        <taxon>Eukaryota</taxon>
        <taxon>Viridiplantae</taxon>
        <taxon>Streptophyta</taxon>
        <taxon>Embryophyta</taxon>
        <taxon>Tracheophyta</taxon>
        <taxon>Spermatophyta</taxon>
        <taxon>Magnoliopsida</taxon>
        <taxon>Liliopsida</taxon>
        <taxon>Poales</taxon>
        <taxon>Bromeliaceae</taxon>
        <taxon>Bromelioideae</taxon>
        <taxon>Ananas</taxon>
    </lineage>
</organism>
<feature type="region of interest" description="Disordered" evidence="10">
    <location>
        <begin position="56"/>
        <end position="85"/>
    </location>
</feature>
<keyword evidence="3" id="KW-0677">Repeat</keyword>
<feature type="compositionally biased region" description="Basic and acidic residues" evidence="10">
    <location>
        <begin position="157"/>
        <end position="171"/>
    </location>
</feature>
<dbReference type="PROSITE" id="PS50157">
    <property type="entry name" value="ZINC_FINGER_C2H2_2"/>
    <property type="match status" value="2"/>
</dbReference>
<keyword evidence="4 9" id="KW-0863">Zinc-finger</keyword>
<proteinExistence type="predicted"/>
<evidence type="ECO:0000256" key="9">
    <source>
        <dbReference type="PROSITE-ProRule" id="PRU00042"/>
    </source>
</evidence>
<dbReference type="GO" id="GO:0008270">
    <property type="term" value="F:zinc ion binding"/>
    <property type="evidence" value="ECO:0007669"/>
    <property type="project" value="UniProtKB-KW"/>
</dbReference>
<evidence type="ECO:0000256" key="1">
    <source>
        <dbReference type="ARBA" id="ARBA00004123"/>
    </source>
</evidence>
<evidence type="ECO:0000259" key="11">
    <source>
        <dbReference type="PROSITE" id="PS50157"/>
    </source>
</evidence>
<feature type="region of interest" description="Disordered" evidence="10">
    <location>
        <begin position="116"/>
        <end position="171"/>
    </location>
</feature>
<evidence type="ECO:0000256" key="7">
    <source>
        <dbReference type="ARBA" id="ARBA00023163"/>
    </source>
</evidence>
<evidence type="ECO:0000256" key="8">
    <source>
        <dbReference type="ARBA" id="ARBA00023242"/>
    </source>
</evidence>